<organism evidence="2 3">
    <name type="scientific">Trichogramma brassicae</name>
    <dbReference type="NCBI Taxonomy" id="86971"/>
    <lineage>
        <taxon>Eukaryota</taxon>
        <taxon>Metazoa</taxon>
        <taxon>Ecdysozoa</taxon>
        <taxon>Arthropoda</taxon>
        <taxon>Hexapoda</taxon>
        <taxon>Insecta</taxon>
        <taxon>Pterygota</taxon>
        <taxon>Neoptera</taxon>
        <taxon>Endopterygota</taxon>
        <taxon>Hymenoptera</taxon>
        <taxon>Apocrita</taxon>
        <taxon>Proctotrupomorpha</taxon>
        <taxon>Chalcidoidea</taxon>
        <taxon>Trichogrammatidae</taxon>
        <taxon>Trichogramma</taxon>
    </lineage>
</organism>
<proteinExistence type="predicted"/>
<evidence type="ECO:0000313" key="2">
    <source>
        <dbReference type="EMBL" id="CAB0034668.1"/>
    </source>
</evidence>
<name>A0A6H5ICA1_9HYME</name>
<dbReference type="PANTHER" id="PTHR37984:SF5">
    <property type="entry name" value="PROTEIN NYNRIN-LIKE"/>
    <property type="match status" value="1"/>
</dbReference>
<gene>
    <name evidence="2" type="ORF">TBRA_LOCUS6566</name>
</gene>
<dbReference type="EMBL" id="CADCXV010000749">
    <property type="protein sequence ID" value="CAB0034668.1"/>
    <property type="molecule type" value="Genomic_DNA"/>
</dbReference>
<dbReference type="SUPFAM" id="SSF53098">
    <property type="entry name" value="Ribonuclease H-like"/>
    <property type="match status" value="1"/>
</dbReference>
<dbReference type="PANTHER" id="PTHR37984">
    <property type="entry name" value="PROTEIN CBG26694"/>
    <property type="match status" value="1"/>
</dbReference>
<dbReference type="InterPro" id="IPR036397">
    <property type="entry name" value="RNaseH_sf"/>
</dbReference>
<accession>A0A6H5ICA1</accession>
<sequence length="361" mass="41836">MYLIMTDSYSKWPEVYAMNGIDATNTVNKLRDYSSRYGIPRKIISDNGKQLDSKEFVNFCNLNNIRYPQNAPWHPPSNGAAENAVRSFKSGLKKALLDPRNSKSSTETVISRYLFAYRNTPHCYTGDSPAKLMFGRKLRTCFDLLKENSVIEKNKERQIRNFKGKRNDGFAPGELVWALDYRNLNEKKWVKAEIVDCLGERHYVCKLCNEKLYWRRHLDQLRRASNFDKYGDSEEGVPDQAIIINKEHTSAPITPFLQDVPSLPEVVVYKNENNNIDTEKICQKENLIEKEHLEKRASSRGSEDVIINDFNPVKVESNKKTEPIVNNRIEKPIIKEKAPNINLNVNERPKRTIKKPDRLNL</sequence>
<dbReference type="PROSITE" id="PS50994">
    <property type="entry name" value="INTEGRASE"/>
    <property type="match status" value="1"/>
</dbReference>
<evidence type="ECO:0000313" key="3">
    <source>
        <dbReference type="Proteomes" id="UP000479190"/>
    </source>
</evidence>
<dbReference type="Proteomes" id="UP000479190">
    <property type="component" value="Unassembled WGS sequence"/>
</dbReference>
<dbReference type="InterPro" id="IPR001584">
    <property type="entry name" value="Integrase_cat-core"/>
</dbReference>
<dbReference type="InterPro" id="IPR012337">
    <property type="entry name" value="RNaseH-like_sf"/>
</dbReference>
<evidence type="ECO:0000259" key="1">
    <source>
        <dbReference type="PROSITE" id="PS50994"/>
    </source>
</evidence>
<protein>
    <recommendedName>
        <fullName evidence="1">Integrase catalytic domain-containing protein</fullName>
    </recommendedName>
</protein>
<feature type="domain" description="Integrase catalytic" evidence="1">
    <location>
        <begin position="1"/>
        <end position="137"/>
    </location>
</feature>
<dbReference type="AlphaFoldDB" id="A0A6H5ICA1"/>
<dbReference type="Gene3D" id="3.30.420.10">
    <property type="entry name" value="Ribonuclease H-like superfamily/Ribonuclease H"/>
    <property type="match status" value="1"/>
</dbReference>
<keyword evidence="3" id="KW-1185">Reference proteome</keyword>
<dbReference type="GO" id="GO:0003676">
    <property type="term" value="F:nucleic acid binding"/>
    <property type="evidence" value="ECO:0007669"/>
    <property type="project" value="InterPro"/>
</dbReference>
<reference evidence="2 3" key="1">
    <citation type="submission" date="2020-02" db="EMBL/GenBank/DDBJ databases">
        <authorList>
            <person name="Ferguson B K."/>
        </authorList>
    </citation>
    <scope>NUCLEOTIDE SEQUENCE [LARGE SCALE GENOMIC DNA]</scope>
</reference>
<dbReference type="GO" id="GO:0015074">
    <property type="term" value="P:DNA integration"/>
    <property type="evidence" value="ECO:0007669"/>
    <property type="project" value="InterPro"/>
</dbReference>
<dbReference type="OrthoDB" id="7696944at2759"/>
<dbReference type="InterPro" id="IPR050951">
    <property type="entry name" value="Retrovirus_Pol_polyprotein"/>
</dbReference>